<evidence type="ECO:0000256" key="3">
    <source>
        <dbReference type="ARBA" id="ARBA00022801"/>
    </source>
</evidence>
<evidence type="ECO:0000256" key="4">
    <source>
        <dbReference type="ARBA" id="ARBA00022825"/>
    </source>
</evidence>
<comment type="similarity">
    <text evidence="1 5">Belongs to the peptidase S41A family.</text>
</comment>
<dbReference type="InterPro" id="IPR001478">
    <property type="entry name" value="PDZ"/>
</dbReference>
<feature type="domain" description="PDZ" evidence="7">
    <location>
        <begin position="91"/>
        <end position="159"/>
    </location>
</feature>
<dbReference type="PANTHER" id="PTHR32060:SF30">
    <property type="entry name" value="CARBOXY-TERMINAL PROCESSING PROTEASE CTPA"/>
    <property type="match status" value="1"/>
</dbReference>
<dbReference type="InterPro" id="IPR004447">
    <property type="entry name" value="Peptidase_S41A"/>
</dbReference>
<evidence type="ECO:0000259" key="7">
    <source>
        <dbReference type="PROSITE" id="PS50106"/>
    </source>
</evidence>
<dbReference type="SUPFAM" id="SSF50156">
    <property type="entry name" value="PDZ domain-like"/>
    <property type="match status" value="1"/>
</dbReference>
<evidence type="ECO:0000256" key="1">
    <source>
        <dbReference type="ARBA" id="ARBA00009179"/>
    </source>
</evidence>
<keyword evidence="2 5" id="KW-0645">Protease</keyword>
<dbReference type="SMART" id="SM00228">
    <property type="entry name" value="PDZ"/>
    <property type="match status" value="1"/>
</dbReference>
<dbReference type="InterPro" id="IPR055210">
    <property type="entry name" value="CtpA/B_N"/>
</dbReference>
<evidence type="ECO:0000313" key="9">
    <source>
        <dbReference type="Proteomes" id="UP001250932"/>
    </source>
</evidence>
<keyword evidence="4 5" id="KW-0720">Serine protease</keyword>
<dbReference type="InterPro" id="IPR005151">
    <property type="entry name" value="Tail-specific_protease"/>
</dbReference>
<dbReference type="NCBIfam" id="TIGR00225">
    <property type="entry name" value="prc"/>
    <property type="match status" value="1"/>
</dbReference>
<reference evidence="8 9" key="1">
    <citation type="journal article" date="2023" name="ISME J.">
        <title>Cultivation and genomic characterization of novel and ubiquitous marine nitrite-oxidizing bacteria from the Nitrospirales.</title>
        <authorList>
            <person name="Mueller A.J."/>
            <person name="Daebeler A."/>
            <person name="Herbold C.W."/>
            <person name="Kirkegaard R.H."/>
            <person name="Daims H."/>
        </authorList>
    </citation>
    <scope>NUCLEOTIDE SEQUENCE [LARGE SCALE GENOMIC DNA]</scope>
    <source>
        <strain evidence="8 9">EB</strain>
    </source>
</reference>
<evidence type="ECO:0000256" key="5">
    <source>
        <dbReference type="RuleBase" id="RU004404"/>
    </source>
</evidence>
<dbReference type="SUPFAM" id="SSF52096">
    <property type="entry name" value="ClpP/crotonase"/>
    <property type="match status" value="1"/>
</dbReference>
<dbReference type="Gene3D" id="3.30.750.44">
    <property type="match status" value="1"/>
</dbReference>
<dbReference type="CDD" id="cd07560">
    <property type="entry name" value="Peptidase_S41_CPP"/>
    <property type="match status" value="1"/>
</dbReference>
<dbReference type="PANTHER" id="PTHR32060">
    <property type="entry name" value="TAIL-SPECIFIC PROTEASE"/>
    <property type="match status" value="1"/>
</dbReference>
<comment type="caution">
    <text evidence="8">The sequence shown here is derived from an EMBL/GenBank/DDBJ whole genome shotgun (WGS) entry which is preliminary data.</text>
</comment>
<sequence>MMGNGRFSKVWLIGFVVTATLVLGVVIGKGWEKTGHASESYEELKAFAEVLTQVKKHYVEETPTKDLVHGAVRGMLATLDPHSSYMTPDMYKEMQVETRGEFGGLGIQIGVKNHRITVIAPIEDTPAFSAGIESGDVITKVDDTPTKDLTLMEAVQKMRGHKGTKVTLTVEREGTTAPLQFTLIRDTIKIQSVRSRVLEERIGYVRISQFQEATADDLNGKLNELKEKNIQGLILDLRNNPGGLLSAAVGVSEQFLESDKLVVSIKGRDGRKDEYRARLQSDHYEYPMIILVNQGSASASEIVAAAMQDWGKAVIIGKTTFGKGSVQTILPLSDGSGLRLTTAKYYTPRGESIHNVGVKPDIEVEPKPITVAQTPPSTPGKPGDDAAAVSTPKGNGDAQATEEDKKSLEEREAEFMKKDVQLQKAIELLKTWKVFKELRSL</sequence>
<name>A0ABU3K3C9_9BACT</name>
<dbReference type="InterPro" id="IPR029045">
    <property type="entry name" value="ClpP/crotonase-like_dom_sf"/>
</dbReference>
<dbReference type="Gene3D" id="3.90.226.10">
    <property type="entry name" value="2-enoyl-CoA Hydratase, Chain A, domain 1"/>
    <property type="match status" value="1"/>
</dbReference>
<gene>
    <name evidence="8" type="ORF">PPG34_01015</name>
</gene>
<proteinExistence type="inferred from homology"/>
<dbReference type="EMBL" id="JAQOUE010000001">
    <property type="protein sequence ID" value="MDT7040908.1"/>
    <property type="molecule type" value="Genomic_DNA"/>
</dbReference>
<dbReference type="CDD" id="cd06782">
    <property type="entry name" value="cpPDZ_CPP-like"/>
    <property type="match status" value="1"/>
</dbReference>
<organism evidence="8 9">
    <name type="scientific">Candidatus Nitronereus thalassa</name>
    <dbReference type="NCBI Taxonomy" id="3020898"/>
    <lineage>
        <taxon>Bacteria</taxon>
        <taxon>Pseudomonadati</taxon>
        <taxon>Nitrospirota</taxon>
        <taxon>Nitrospiria</taxon>
        <taxon>Nitrospirales</taxon>
        <taxon>Nitrospiraceae</taxon>
        <taxon>Candidatus Nitronereus</taxon>
    </lineage>
</organism>
<accession>A0ABU3K3C9</accession>
<evidence type="ECO:0000313" key="8">
    <source>
        <dbReference type="EMBL" id="MDT7040908.1"/>
    </source>
</evidence>
<dbReference type="SMART" id="SM00245">
    <property type="entry name" value="TSPc"/>
    <property type="match status" value="1"/>
</dbReference>
<dbReference type="Proteomes" id="UP001250932">
    <property type="component" value="Unassembled WGS sequence"/>
</dbReference>
<keyword evidence="9" id="KW-1185">Reference proteome</keyword>
<dbReference type="Pfam" id="PF13180">
    <property type="entry name" value="PDZ_2"/>
    <property type="match status" value="1"/>
</dbReference>
<feature type="region of interest" description="Disordered" evidence="6">
    <location>
        <begin position="372"/>
        <end position="412"/>
    </location>
</feature>
<dbReference type="Pfam" id="PF03572">
    <property type="entry name" value="Peptidase_S41"/>
    <property type="match status" value="1"/>
</dbReference>
<evidence type="ECO:0000256" key="2">
    <source>
        <dbReference type="ARBA" id="ARBA00022670"/>
    </source>
</evidence>
<keyword evidence="3 5" id="KW-0378">Hydrolase</keyword>
<dbReference type="Gene3D" id="2.30.42.10">
    <property type="match status" value="1"/>
</dbReference>
<dbReference type="RefSeq" id="WP_313831267.1">
    <property type="nucleotide sequence ID" value="NZ_JAQOUE010000001.1"/>
</dbReference>
<dbReference type="InterPro" id="IPR036034">
    <property type="entry name" value="PDZ_sf"/>
</dbReference>
<protein>
    <submittedName>
        <fullName evidence="8">S41 family peptidase</fullName>
    </submittedName>
</protein>
<dbReference type="Pfam" id="PF22694">
    <property type="entry name" value="CtpB_N-like"/>
    <property type="match status" value="1"/>
</dbReference>
<feature type="compositionally biased region" description="Basic and acidic residues" evidence="6">
    <location>
        <begin position="402"/>
        <end position="412"/>
    </location>
</feature>
<evidence type="ECO:0000256" key="6">
    <source>
        <dbReference type="SAM" id="MobiDB-lite"/>
    </source>
</evidence>
<dbReference type="PROSITE" id="PS50106">
    <property type="entry name" value="PDZ"/>
    <property type="match status" value="1"/>
</dbReference>